<evidence type="ECO:0000313" key="3">
    <source>
        <dbReference type="EMBL" id="MBG9987040.1"/>
    </source>
</evidence>
<dbReference type="RefSeq" id="WP_197115950.1">
    <property type="nucleotide sequence ID" value="NZ_JACBXQ010000005.1"/>
</dbReference>
<dbReference type="PROSITE" id="PS51819">
    <property type="entry name" value="VOC"/>
    <property type="match status" value="2"/>
</dbReference>
<organism evidence="3 4">
    <name type="scientific">Facklamia lactis</name>
    <dbReference type="NCBI Taxonomy" id="2749967"/>
    <lineage>
        <taxon>Bacteria</taxon>
        <taxon>Bacillati</taxon>
        <taxon>Bacillota</taxon>
        <taxon>Bacilli</taxon>
        <taxon>Lactobacillales</taxon>
        <taxon>Aerococcaceae</taxon>
        <taxon>Facklamia</taxon>
    </lineage>
</organism>
<comment type="caution">
    <text evidence="3">The sequence shown here is derived from an EMBL/GenBank/DDBJ whole genome shotgun (WGS) entry which is preliminary data.</text>
</comment>
<dbReference type="Pfam" id="PF00903">
    <property type="entry name" value="Glyoxalase"/>
    <property type="match status" value="1"/>
</dbReference>
<dbReference type="InterPro" id="IPR037523">
    <property type="entry name" value="VOC_core"/>
</dbReference>
<feature type="domain" description="VOC" evidence="2">
    <location>
        <begin position="7"/>
        <end position="132"/>
    </location>
</feature>
<dbReference type="PANTHER" id="PTHR36110">
    <property type="entry name" value="RING-CLEAVING DIOXYGENASE MHQE-RELATED"/>
    <property type="match status" value="1"/>
</dbReference>
<dbReference type="PROSITE" id="PS00934">
    <property type="entry name" value="GLYOXALASE_I_1"/>
    <property type="match status" value="1"/>
</dbReference>
<protein>
    <submittedName>
        <fullName evidence="3">VOC family protein</fullName>
    </submittedName>
</protein>
<name>A0ABS0LS99_9LACT</name>
<dbReference type="PANTHER" id="PTHR36110:SF4">
    <property type="entry name" value="RING-CLEAVING DIOXYGENASE MHQA-RELATED"/>
    <property type="match status" value="1"/>
</dbReference>
<dbReference type="Gene3D" id="3.10.180.10">
    <property type="entry name" value="2,3-Dihydroxybiphenyl 1,2-Dioxygenase, domain 1"/>
    <property type="match status" value="2"/>
</dbReference>
<dbReference type="SUPFAM" id="SSF54593">
    <property type="entry name" value="Glyoxalase/Bleomycin resistance protein/Dihydroxybiphenyl dioxygenase"/>
    <property type="match status" value="1"/>
</dbReference>
<evidence type="ECO:0000313" key="4">
    <source>
        <dbReference type="Proteomes" id="UP000721415"/>
    </source>
</evidence>
<dbReference type="EMBL" id="JACBXQ010000005">
    <property type="protein sequence ID" value="MBG9987040.1"/>
    <property type="molecule type" value="Genomic_DNA"/>
</dbReference>
<reference evidence="3 4" key="1">
    <citation type="submission" date="2020-07" db="EMBL/GenBank/DDBJ databases">
        <title>Facklamia lactis sp. nov., isolated from raw milk.</title>
        <authorList>
            <person name="Doll E.V."/>
            <person name="Huptas C."/>
            <person name="Staib L."/>
            <person name="Wenning M."/>
            <person name="Scherer S."/>
        </authorList>
    </citation>
    <scope>NUCLEOTIDE SEQUENCE [LARGE SCALE GENOMIC DNA]</scope>
    <source>
        <strain evidence="3 4">DSM 111018</strain>
    </source>
</reference>
<keyword evidence="1" id="KW-0479">Metal-binding</keyword>
<sequence>MMKEAAGIHHVSVLVSDAHQAHSFYHQVLGMKLLIKTVNQENPAMYHLFYGDQEGRAGTEFTIFEMKDHVQHQHGTKGIDRVVFLVSKTATFDFWTQRFDRMGVRYQLLDYLGQEALFFEDPEGMRLGMVKANQEIKDSKPFLLGDIPREEAIIGIGQVHLRVVKREVTCQLLEEFLGFVDSFEQEFEGFPITILQVHNHFHQQVHLIEDRQSPRERLGVGGMHHVAFGLSSEVELEEMSSTLLEAGYYHTGKKDREFFQALYFREDNQIVFELSTPIHFGDILYSDQEQTGRLETLPLRLPTFMEKDRSSIESLYGSSYYLD</sequence>
<feature type="domain" description="VOC" evidence="2">
    <location>
        <begin position="155"/>
        <end position="277"/>
    </location>
</feature>
<accession>A0ABS0LS99</accession>
<dbReference type="InterPro" id="IPR052537">
    <property type="entry name" value="Extradiol_RC_dioxygenase"/>
</dbReference>
<dbReference type="InterPro" id="IPR029068">
    <property type="entry name" value="Glyas_Bleomycin-R_OHBP_Dase"/>
</dbReference>
<keyword evidence="4" id="KW-1185">Reference proteome</keyword>
<evidence type="ECO:0000259" key="2">
    <source>
        <dbReference type="PROSITE" id="PS51819"/>
    </source>
</evidence>
<dbReference type="InterPro" id="IPR018146">
    <property type="entry name" value="Glyoxalase_1_CS"/>
</dbReference>
<dbReference type="InterPro" id="IPR004360">
    <property type="entry name" value="Glyas_Fos-R_dOase_dom"/>
</dbReference>
<evidence type="ECO:0000256" key="1">
    <source>
        <dbReference type="ARBA" id="ARBA00022723"/>
    </source>
</evidence>
<dbReference type="Proteomes" id="UP000721415">
    <property type="component" value="Unassembled WGS sequence"/>
</dbReference>
<gene>
    <name evidence="3" type="ORF">HZY91_09080</name>
</gene>
<proteinExistence type="predicted"/>